<evidence type="ECO:0008006" key="3">
    <source>
        <dbReference type="Google" id="ProtNLM"/>
    </source>
</evidence>
<accession>A0ABS2GRI4</accession>
<dbReference type="Proteomes" id="UP000724149">
    <property type="component" value="Unassembled WGS sequence"/>
</dbReference>
<dbReference type="RefSeq" id="WP_204721816.1">
    <property type="nucleotide sequence ID" value="NZ_JACSNR010000010.1"/>
</dbReference>
<name>A0ABS2GRI4_9FIRM</name>
<proteinExistence type="predicted"/>
<keyword evidence="2" id="KW-1185">Reference proteome</keyword>
<organism evidence="1 2">
    <name type="scientific">Hydrogenoanaerobacterium saccharovorans</name>
    <dbReference type="NCBI Taxonomy" id="474960"/>
    <lineage>
        <taxon>Bacteria</taxon>
        <taxon>Bacillati</taxon>
        <taxon>Bacillota</taxon>
        <taxon>Clostridia</taxon>
        <taxon>Eubacteriales</taxon>
        <taxon>Oscillospiraceae</taxon>
        <taxon>Hydrogenoanaerobacterium</taxon>
    </lineage>
</organism>
<sequence>MKRDIAFYNSLNDLEVHRFLDEICKYSGRKFGSIIVKEAMWSHKEGETTGDLIGKCQCTCGNIVVTPMRLLLSGRLTNCGCKTPLPAEVKKEVRVYESESYTKWATTVEGIMWYGNRLMWAVARNFDGYWAPMYMTESVQEALQMRMDLEKKYWGESLIEQYYEPMLKELQQIEKVYLKKHPPKIEGVTRMRDRWQVRLWVRGELVMSEYRKTREEALQLRYDAEVKYYGESFLPRKYYV</sequence>
<protein>
    <recommendedName>
        <fullName evidence="3">AP2 domain-containing protein</fullName>
    </recommendedName>
</protein>
<evidence type="ECO:0000313" key="1">
    <source>
        <dbReference type="EMBL" id="MBM6924110.1"/>
    </source>
</evidence>
<comment type="caution">
    <text evidence="1">The sequence shown here is derived from an EMBL/GenBank/DDBJ whole genome shotgun (WGS) entry which is preliminary data.</text>
</comment>
<evidence type="ECO:0000313" key="2">
    <source>
        <dbReference type="Proteomes" id="UP000724149"/>
    </source>
</evidence>
<dbReference type="EMBL" id="JACSNR010000010">
    <property type="protein sequence ID" value="MBM6924110.1"/>
    <property type="molecule type" value="Genomic_DNA"/>
</dbReference>
<gene>
    <name evidence="1" type="ORF">H9X81_10485</name>
</gene>
<reference evidence="1 2" key="1">
    <citation type="journal article" date="2021" name="Sci. Rep.">
        <title>The distribution of antibiotic resistance genes in chicken gut microbiota commensals.</title>
        <authorList>
            <person name="Juricova H."/>
            <person name="Matiasovicova J."/>
            <person name="Kubasova T."/>
            <person name="Cejkova D."/>
            <person name="Rychlik I."/>
        </authorList>
    </citation>
    <scope>NUCLEOTIDE SEQUENCE [LARGE SCALE GENOMIC DNA]</scope>
    <source>
        <strain evidence="1 2">An564</strain>
    </source>
</reference>